<proteinExistence type="predicted"/>
<dbReference type="Pfam" id="PF01764">
    <property type="entry name" value="Lipase_3"/>
    <property type="match status" value="1"/>
</dbReference>
<dbReference type="InterPro" id="IPR029058">
    <property type="entry name" value="AB_hydrolase_fold"/>
</dbReference>
<dbReference type="Proteomes" id="UP000028667">
    <property type="component" value="Segment"/>
</dbReference>
<dbReference type="InterPro" id="IPR002921">
    <property type="entry name" value="Fungal_lipase-type"/>
</dbReference>
<dbReference type="Gene3D" id="3.40.50.1820">
    <property type="entry name" value="alpha/beta hydrolase"/>
    <property type="match status" value="1"/>
</dbReference>
<reference evidence="2 3" key="1">
    <citation type="journal article" date="2014" name="Virology">
        <title>Genome of brown tide virus (AaV), the little giant of the Megaviridae, elucidates NCLDV genome expansion and host-virus coevolution.</title>
        <authorList>
            <person name="Moniruzzaman M."/>
            <person name="LeCleir G.R."/>
            <person name="Brown C.M."/>
            <person name="Gobler C.J."/>
            <person name="Bidle K.D."/>
            <person name="Wilson W.H."/>
            <person name="Wilhelm S.W."/>
        </authorList>
    </citation>
    <scope>NUCLEOTIDE SEQUENCE [LARGE SCALE GENOMIC DNA]</scope>
    <source>
        <strain evidence="2">BtV-01</strain>
    </source>
</reference>
<organism evidence="2 3">
    <name type="scientific">Aureococcus anophagefferens virus</name>
    <dbReference type="NCBI Taxonomy" id="1474867"/>
    <lineage>
        <taxon>Viruses</taxon>
        <taxon>Varidnaviria</taxon>
        <taxon>Bamfordvirae</taxon>
        <taxon>Nucleocytoviricota</taxon>
        <taxon>Megaviricetes</taxon>
        <taxon>Imitervirales</taxon>
        <taxon>Schizomimiviridae</taxon>
        <taxon>Kratosvirus</taxon>
        <taxon>Kratosvirus quantuckense</taxon>
    </lineage>
</organism>
<dbReference type="GO" id="GO:0006629">
    <property type="term" value="P:lipid metabolic process"/>
    <property type="evidence" value="ECO:0007669"/>
    <property type="project" value="InterPro"/>
</dbReference>
<dbReference type="GeneID" id="20041694"/>
<dbReference type="PANTHER" id="PTHR45856">
    <property type="entry name" value="ALPHA/BETA-HYDROLASES SUPERFAMILY PROTEIN"/>
    <property type="match status" value="1"/>
</dbReference>
<dbReference type="EMBL" id="KJ645900">
    <property type="protein sequence ID" value="AII17217.1"/>
    <property type="molecule type" value="Genomic_DNA"/>
</dbReference>
<feature type="domain" description="Fungal lipase-type" evidence="1">
    <location>
        <begin position="57"/>
        <end position="181"/>
    </location>
</feature>
<dbReference type="RefSeq" id="YP_009052188.1">
    <property type="nucleotide sequence ID" value="NC_024697.1"/>
</dbReference>
<keyword evidence="3" id="KW-1185">Reference proteome</keyword>
<accession>A0A076FHH3</accession>
<name>A0A076FHH3_9VIRU</name>
<protein>
    <submittedName>
        <fullName evidence="2">Putative class 3 lipase</fullName>
    </submittedName>
</protein>
<dbReference type="SUPFAM" id="SSF53474">
    <property type="entry name" value="alpha/beta-Hydrolases"/>
    <property type="match status" value="1"/>
</dbReference>
<dbReference type="KEGG" id="vg:20041694"/>
<evidence type="ECO:0000313" key="2">
    <source>
        <dbReference type="EMBL" id="AII17217.1"/>
    </source>
</evidence>
<dbReference type="InterPro" id="IPR051218">
    <property type="entry name" value="Sec_MonoDiacylglyc_Lipase"/>
</dbReference>
<evidence type="ECO:0000259" key="1">
    <source>
        <dbReference type="Pfam" id="PF01764"/>
    </source>
</evidence>
<evidence type="ECO:0000313" key="3">
    <source>
        <dbReference type="Proteomes" id="UP000028667"/>
    </source>
</evidence>
<gene>
    <name evidence="2" type="ORF">AaV_111</name>
</gene>
<sequence>MCVVNSISSKIIKRSALNCHNTYITKPFPHTNAYLTRNSSKCSLFEAYETKDEDLYINFCGSRNAQDWFINSDLILKNDSPDYKYKFHNGFMKSVNRIEESDEYLRVKDRILYNNNIIFTGHSKGAAIASLMALRASKIFKYSKIKLVTFAIPNIASIEFFEQLEDNDVEQNHYIFEDDFLCKKGIGDFSYNYKTFLYPYDNTRNIFQKHNMKRYLKNL</sequence>
<dbReference type="PANTHER" id="PTHR45856:SF24">
    <property type="entry name" value="FUNGAL LIPASE-LIKE DOMAIN-CONTAINING PROTEIN"/>
    <property type="match status" value="1"/>
</dbReference>